<feature type="transmembrane region" description="Helical" evidence="1">
    <location>
        <begin position="277"/>
        <end position="295"/>
    </location>
</feature>
<dbReference type="Gene3D" id="3.90.550.10">
    <property type="entry name" value="Spore Coat Polysaccharide Biosynthesis Protein SpsA, Chain A"/>
    <property type="match status" value="1"/>
</dbReference>
<dbReference type="Pfam" id="PF00535">
    <property type="entry name" value="Glycos_transf_2"/>
    <property type="match status" value="1"/>
</dbReference>
<dbReference type="PANTHER" id="PTHR43630:SF2">
    <property type="entry name" value="GLYCOSYLTRANSFERASE"/>
    <property type="match status" value="1"/>
</dbReference>
<keyword evidence="1" id="KW-1133">Transmembrane helix</keyword>
<comment type="caution">
    <text evidence="3">The sequence shown here is derived from an EMBL/GenBank/DDBJ whole genome shotgun (WGS) entry which is preliminary data.</text>
</comment>
<dbReference type="PANTHER" id="PTHR43630">
    <property type="entry name" value="POLY-BETA-1,6-N-ACETYL-D-GLUCOSAMINE SYNTHASE"/>
    <property type="match status" value="1"/>
</dbReference>
<dbReference type="AlphaFoldDB" id="A0A1F7IJB4"/>
<keyword evidence="1" id="KW-0472">Membrane</keyword>
<organism evidence="3 4">
    <name type="scientific">Candidatus Roizmanbacteria bacterium RIFCSPLOWO2_01_FULL_37_16</name>
    <dbReference type="NCBI Taxonomy" id="1802058"/>
    <lineage>
        <taxon>Bacteria</taxon>
        <taxon>Candidatus Roizmaniibacteriota</taxon>
    </lineage>
</organism>
<accession>A0A1F7IJB4</accession>
<evidence type="ECO:0000259" key="2">
    <source>
        <dbReference type="Pfam" id="PF00535"/>
    </source>
</evidence>
<sequence>MRLSLCIATYNEEKNIHYSLDSAYDLVDEVIIVDGGSTDKTVEIAKSYGRKVKLFKEDNPQMFHINKQKAIERARGEWILQLDADEALSEELREEIRLKLEVGSKRNSKTSNFQPQTSNFVAFWIPRKNFFLTQFLMKGGQYPDYTIRLYRNGYARFPCKSVHENVVINSEFRVQNSESKNKKEILDSQFNSELSIHNSKLVGHLKNPILHYADPDFSRYLKRWDRYTSLEAEQLRNNKQLTINNLMMFDYFFVKPSVTFFSMYFRHLGFIDGFPGFVFALFSSIRFWAIYIKWYQKIQKGLELG</sequence>
<feature type="domain" description="Glycosyltransferase 2-like" evidence="2">
    <location>
        <begin position="4"/>
        <end position="113"/>
    </location>
</feature>
<dbReference type="CDD" id="cd02511">
    <property type="entry name" value="Beta4Glucosyltransferase"/>
    <property type="match status" value="1"/>
</dbReference>
<evidence type="ECO:0000313" key="3">
    <source>
        <dbReference type="EMBL" id="OGK43456.1"/>
    </source>
</evidence>
<reference evidence="3 4" key="1">
    <citation type="journal article" date="2016" name="Nat. Commun.">
        <title>Thousands of microbial genomes shed light on interconnected biogeochemical processes in an aquifer system.</title>
        <authorList>
            <person name="Anantharaman K."/>
            <person name="Brown C.T."/>
            <person name="Hug L.A."/>
            <person name="Sharon I."/>
            <person name="Castelle C.J."/>
            <person name="Probst A.J."/>
            <person name="Thomas B.C."/>
            <person name="Singh A."/>
            <person name="Wilkins M.J."/>
            <person name="Karaoz U."/>
            <person name="Brodie E.L."/>
            <person name="Williams K.H."/>
            <person name="Hubbard S.S."/>
            <person name="Banfield J.F."/>
        </authorList>
    </citation>
    <scope>NUCLEOTIDE SEQUENCE [LARGE SCALE GENOMIC DNA]</scope>
</reference>
<evidence type="ECO:0000313" key="4">
    <source>
        <dbReference type="Proteomes" id="UP000178040"/>
    </source>
</evidence>
<dbReference type="InterPro" id="IPR001173">
    <property type="entry name" value="Glyco_trans_2-like"/>
</dbReference>
<dbReference type="EMBL" id="MGAI01000050">
    <property type="protein sequence ID" value="OGK43456.1"/>
    <property type="molecule type" value="Genomic_DNA"/>
</dbReference>
<gene>
    <name evidence="3" type="ORF">A3B40_01895</name>
</gene>
<dbReference type="Proteomes" id="UP000178040">
    <property type="component" value="Unassembled WGS sequence"/>
</dbReference>
<dbReference type="InterPro" id="IPR029044">
    <property type="entry name" value="Nucleotide-diphossugar_trans"/>
</dbReference>
<keyword evidence="1" id="KW-0812">Transmembrane</keyword>
<dbReference type="SUPFAM" id="SSF53448">
    <property type="entry name" value="Nucleotide-diphospho-sugar transferases"/>
    <property type="match status" value="1"/>
</dbReference>
<name>A0A1F7IJB4_9BACT</name>
<evidence type="ECO:0000256" key="1">
    <source>
        <dbReference type="SAM" id="Phobius"/>
    </source>
</evidence>
<protein>
    <recommendedName>
        <fullName evidence="2">Glycosyltransferase 2-like domain-containing protein</fullName>
    </recommendedName>
</protein>
<proteinExistence type="predicted"/>